<proteinExistence type="predicted"/>
<evidence type="ECO:0000313" key="2">
    <source>
        <dbReference type="Proteomes" id="UP000430519"/>
    </source>
</evidence>
<evidence type="ECO:0000313" key="1">
    <source>
        <dbReference type="EMBL" id="MXV21268.1"/>
    </source>
</evidence>
<name>A0A6I4YKK8_9DEIO</name>
<protein>
    <submittedName>
        <fullName evidence="1">Uncharacterized protein</fullName>
    </submittedName>
</protein>
<sequence length="124" mass="14460">MNDQALLQFLEAHQGRWDDAGHLHYPTVDLARWTLLCRLATPNARRLVMQVVLDARARRWQQLTQLTAQVTREAAVERRRVLRETARRLQRELLEVEPLERLVLGLLESGPEMRRPFVPTSSEA</sequence>
<reference evidence="1 2" key="1">
    <citation type="submission" date="2019-11" db="EMBL/GenBank/DDBJ databases">
        <title>Genome sequence of Deinococcus xianganensis Y35, AI-2 producing algicidal bacterium, isolated from lake water.</title>
        <authorList>
            <person name="Li Y."/>
        </authorList>
    </citation>
    <scope>NUCLEOTIDE SEQUENCE [LARGE SCALE GENOMIC DNA]</scope>
    <source>
        <strain evidence="1 2">Y35</strain>
    </source>
</reference>
<accession>A0A6I4YKK8</accession>
<gene>
    <name evidence="1" type="ORF">GLX28_16705</name>
</gene>
<dbReference type="Proteomes" id="UP000430519">
    <property type="component" value="Unassembled WGS sequence"/>
</dbReference>
<dbReference type="EMBL" id="WVHK01000084">
    <property type="protein sequence ID" value="MXV21268.1"/>
    <property type="molecule type" value="Genomic_DNA"/>
</dbReference>
<keyword evidence="2" id="KW-1185">Reference proteome</keyword>
<dbReference type="AlphaFoldDB" id="A0A6I4YKK8"/>
<dbReference type="RefSeq" id="WP_160981414.1">
    <property type="nucleotide sequence ID" value="NZ_WVHK01000084.1"/>
</dbReference>
<organism evidence="1 2">
    <name type="scientific">Deinococcus xianganensis</name>
    <dbReference type="NCBI Taxonomy" id="1507289"/>
    <lineage>
        <taxon>Bacteria</taxon>
        <taxon>Thermotogati</taxon>
        <taxon>Deinococcota</taxon>
        <taxon>Deinococci</taxon>
        <taxon>Deinococcales</taxon>
        <taxon>Deinococcaceae</taxon>
        <taxon>Deinococcus</taxon>
    </lineage>
</organism>
<comment type="caution">
    <text evidence="1">The sequence shown here is derived from an EMBL/GenBank/DDBJ whole genome shotgun (WGS) entry which is preliminary data.</text>
</comment>